<dbReference type="AlphaFoldDB" id="A0A1Y2EGA0"/>
<sequence length="373" mass="41204">MSHRDGHLTFLLVARCFWMASGVILFLSRRPSQCNDGLYDQRKDLDWIQEHVSLFGGDQSRVTAMGESAGGGSILHHITAYYGSKDTPPPFHRAIVQSTGYVSRLDASQAEGSFSVLLDKANVSTLAELEDLDTQTLQIANQLSQSSDFYDAFQFGIAPDGDYVPDLPEKLLASGQYHKDIKVIVAHHTFEGQRYTDPTATNSSAFDEHMKLYFPKASSNVLSELSTEIYPAVYNGTYPWTTPFDCLYIAVFEFTFSCHADVLGDALGPSVGQDSYSHLFSVPPGTHTLDVYFSFCVNSSATVTNETIARNMQGYFTSFAQSGDGNANKAGLPEFPLYGSNLTDLELNQTFVDVRMDPAAHSRCDWWKAASYV</sequence>
<dbReference type="InterPro" id="IPR002018">
    <property type="entry name" value="CarbesteraseB"/>
</dbReference>
<dbReference type="GeneID" id="63769536"/>
<dbReference type="InterPro" id="IPR050309">
    <property type="entry name" value="Type-B_Carboxylest/Lipase"/>
</dbReference>
<dbReference type="PANTHER" id="PTHR11559">
    <property type="entry name" value="CARBOXYLESTERASE"/>
    <property type="match status" value="1"/>
</dbReference>
<dbReference type="GO" id="GO:0016787">
    <property type="term" value="F:hydrolase activity"/>
    <property type="evidence" value="ECO:0007669"/>
    <property type="project" value="UniProtKB-KW"/>
</dbReference>
<dbReference type="SUPFAM" id="SSF53474">
    <property type="entry name" value="alpha/beta-Hydrolases"/>
    <property type="match status" value="1"/>
</dbReference>
<dbReference type="EMBL" id="MCFJ01000002">
    <property type="protein sequence ID" value="ORY70334.1"/>
    <property type="molecule type" value="Genomic_DNA"/>
</dbReference>
<comment type="caution">
    <text evidence="2">The sequence shown here is derived from an EMBL/GenBank/DDBJ whole genome shotgun (WGS) entry which is preliminary data.</text>
</comment>
<dbReference type="OrthoDB" id="408631at2759"/>
<dbReference type="InParanoid" id="A0A1Y2EGA0"/>
<dbReference type="Gene3D" id="3.40.50.1820">
    <property type="entry name" value="alpha/beta hydrolase"/>
    <property type="match status" value="1"/>
</dbReference>
<name>A0A1Y2EGA0_9PEZI</name>
<reference evidence="2 3" key="1">
    <citation type="submission" date="2016-07" db="EMBL/GenBank/DDBJ databases">
        <title>Pervasive Adenine N6-methylation of Active Genes in Fungi.</title>
        <authorList>
            <consortium name="DOE Joint Genome Institute"/>
            <person name="Mondo S.J."/>
            <person name="Dannebaum R.O."/>
            <person name="Kuo R.C."/>
            <person name="Labutti K."/>
            <person name="Haridas S."/>
            <person name="Kuo A."/>
            <person name="Salamov A."/>
            <person name="Ahrendt S.R."/>
            <person name="Lipzen A."/>
            <person name="Sullivan W."/>
            <person name="Andreopoulos W.B."/>
            <person name="Clum A."/>
            <person name="Lindquist E."/>
            <person name="Daum C."/>
            <person name="Ramamoorthy G.K."/>
            <person name="Gryganskyi A."/>
            <person name="Culley D."/>
            <person name="Magnuson J.K."/>
            <person name="James T.Y."/>
            <person name="O'Malley M.A."/>
            <person name="Stajich J.E."/>
            <person name="Spatafora J.W."/>
            <person name="Visel A."/>
            <person name="Grigoriev I.V."/>
        </authorList>
    </citation>
    <scope>NUCLEOTIDE SEQUENCE [LARGE SCALE GENOMIC DNA]</scope>
    <source>
        <strain evidence="2 3">CBS 129021</strain>
    </source>
</reference>
<organism evidence="2 3">
    <name type="scientific">Pseudomassariella vexata</name>
    <dbReference type="NCBI Taxonomy" id="1141098"/>
    <lineage>
        <taxon>Eukaryota</taxon>
        <taxon>Fungi</taxon>
        <taxon>Dikarya</taxon>
        <taxon>Ascomycota</taxon>
        <taxon>Pezizomycotina</taxon>
        <taxon>Sordariomycetes</taxon>
        <taxon>Xylariomycetidae</taxon>
        <taxon>Amphisphaeriales</taxon>
        <taxon>Pseudomassariaceae</taxon>
        <taxon>Pseudomassariella</taxon>
    </lineage>
</organism>
<keyword evidence="3" id="KW-1185">Reference proteome</keyword>
<gene>
    <name evidence="2" type="ORF">BCR38DRAFT_104920</name>
</gene>
<dbReference type="InterPro" id="IPR029058">
    <property type="entry name" value="AB_hydrolase_fold"/>
</dbReference>
<protein>
    <submittedName>
        <fullName evidence="2">Alpha/Beta hydrolase protein</fullName>
    </submittedName>
</protein>
<accession>A0A1Y2EGA0</accession>
<dbReference type="STRING" id="1141098.A0A1Y2EGA0"/>
<keyword evidence="2" id="KW-0378">Hydrolase</keyword>
<dbReference type="RefSeq" id="XP_040720284.1">
    <property type="nucleotide sequence ID" value="XM_040853324.1"/>
</dbReference>
<proteinExistence type="predicted"/>
<dbReference type="Pfam" id="PF00135">
    <property type="entry name" value="COesterase"/>
    <property type="match status" value="1"/>
</dbReference>
<evidence type="ECO:0000313" key="3">
    <source>
        <dbReference type="Proteomes" id="UP000193689"/>
    </source>
</evidence>
<feature type="domain" description="Carboxylesterase type B" evidence="1">
    <location>
        <begin position="26"/>
        <end position="203"/>
    </location>
</feature>
<evidence type="ECO:0000259" key="1">
    <source>
        <dbReference type="Pfam" id="PF00135"/>
    </source>
</evidence>
<dbReference type="Proteomes" id="UP000193689">
    <property type="component" value="Unassembled WGS sequence"/>
</dbReference>
<evidence type="ECO:0000313" key="2">
    <source>
        <dbReference type="EMBL" id="ORY70334.1"/>
    </source>
</evidence>